<name>A0ABP9VMR1_9BACT</name>
<evidence type="ECO:0000313" key="2">
    <source>
        <dbReference type="Proteomes" id="UP001416858"/>
    </source>
</evidence>
<evidence type="ECO:0000313" key="1">
    <source>
        <dbReference type="EMBL" id="GAA5506469.1"/>
    </source>
</evidence>
<dbReference type="Proteomes" id="UP001416858">
    <property type="component" value="Unassembled WGS sequence"/>
</dbReference>
<keyword evidence="2" id="KW-1185">Reference proteome</keyword>
<dbReference type="EMBL" id="BAABRO010000003">
    <property type="protein sequence ID" value="GAA5506469.1"/>
    <property type="molecule type" value="Genomic_DNA"/>
</dbReference>
<sequence>MVDIQIALPAAGEGSYKKSFTACPAWAKFHPAETGKGGFGGLRACFWAILPS</sequence>
<gene>
    <name evidence="1" type="ORF">Rcae01_01922</name>
</gene>
<proteinExistence type="predicted"/>
<comment type="caution">
    <text evidence="1">The sequence shown here is derived from an EMBL/GenBank/DDBJ whole genome shotgun (WGS) entry which is preliminary data.</text>
</comment>
<protein>
    <submittedName>
        <fullName evidence="1">Uncharacterized protein</fullName>
    </submittedName>
</protein>
<reference evidence="1 2" key="1">
    <citation type="submission" date="2024-02" db="EMBL/GenBank/DDBJ databases">
        <title>Rhodopirellula caenicola NBRC 110016.</title>
        <authorList>
            <person name="Ichikawa N."/>
            <person name="Katano-Makiyama Y."/>
            <person name="Hidaka K."/>
        </authorList>
    </citation>
    <scope>NUCLEOTIDE SEQUENCE [LARGE SCALE GENOMIC DNA]</scope>
    <source>
        <strain evidence="1 2">NBRC 110016</strain>
    </source>
</reference>
<organism evidence="1 2">
    <name type="scientific">Novipirellula caenicola</name>
    <dbReference type="NCBI Taxonomy" id="1536901"/>
    <lineage>
        <taxon>Bacteria</taxon>
        <taxon>Pseudomonadati</taxon>
        <taxon>Planctomycetota</taxon>
        <taxon>Planctomycetia</taxon>
        <taxon>Pirellulales</taxon>
        <taxon>Pirellulaceae</taxon>
        <taxon>Novipirellula</taxon>
    </lineage>
</organism>
<accession>A0ABP9VMR1</accession>